<dbReference type="Proteomes" id="UP001213000">
    <property type="component" value="Unassembled WGS sequence"/>
</dbReference>
<protein>
    <submittedName>
        <fullName evidence="2">Uncharacterized protein</fullName>
    </submittedName>
</protein>
<gene>
    <name evidence="2" type="ORF">NP233_g1621</name>
</gene>
<feature type="region of interest" description="Disordered" evidence="1">
    <location>
        <begin position="1"/>
        <end position="80"/>
    </location>
</feature>
<feature type="compositionally biased region" description="Polar residues" evidence="1">
    <location>
        <begin position="137"/>
        <end position="146"/>
    </location>
</feature>
<reference evidence="2" key="1">
    <citation type="submission" date="2022-07" db="EMBL/GenBank/DDBJ databases">
        <title>Genome Sequence of Leucocoprinus birnbaumii.</title>
        <authorList>
            <person name="Buettner E."/>
        </authorList>
    </citation>
    <scope>NUCLEOTIDE SEQUENCE</scope>
    <source>
        <strain evidence="2">VT141</strain>
    </source>
</reference>
<evidence type="ECO:0000256" key="1">
    <source>
        <dbReference type="SAM" id="MobiDB-lite"/>
    </source>
</evidence>
<proteinExistence type="predicted"/>
<comment type="caution">
    <text evidence="2">The sequence shown here is derived from an EMBL/GenBank/DDBJ whole genome shotgun (WGS) entry which is preliminary data.</text>
</comment>
<name>A0AAD5W002_9AGAR</name>
<accession>A0AAD5W002</accession>
<dbReference type="EMBL" id="JANIEX010000061">
    <property type="protein sequence ID" value="KAJ3574653.1"/>
    <property type="molecule type" value="Genomic_DNA"/>
</dbReference>
<feature type="compositionally biased region" description="Low complexity" evidence="1">
    <location>
        <begin position="123"/>
        <end position="136"/>
    </location>
</feature>
<evidence type="ECO:0000313" key="3">
    <source>
        <dbReference type="Proteomes" id="UP001213000"/>
    </source>
</evidence>
<organism evidence="2 3">
    <name type="scientific">Leucocoprinus birnbaumii</name>
    <dbReference type="NCBI Taxonomy" id="56174"/>
    <lineage>
        <taxon>Eukaryota</taxon>
        <taxon>Fungi</taxon>
        <taxon>Dikarya</taxon>
        <taxon>Basidiomycota</taxon>
        <taxon>Agaricomycotina</taxon>
        <taxon>Agaricomycetes</taxon>
        <taxon>Agaricomycetidae</taxon>
        <taxon>Agaricales</taxon>
        <taxon>Agaricineae</taxon>
        <taxon>Agaricaceae</taxon>
        <taxon>Leucocoprinus</taxon>
    </lineage>
</organism>
<feature type="region of interest" description="Disordered" evidence="1">
    <location>
        <begin position="95"/>
        <end position="163"/>
    </location>
</feature>
<keyword evidence="3" id="KW-1185">Reference proteome</keyword>
<dbReference type="AlphaFoldDB" id="A0AAD5W002"/>
<sequence length="163" mass="16948">MLPAWTAGYTSSPRRSHEQPPSDIAPGRTSTSSEVYEPRRRTSSDSTPRQPTASTRFLSAANEQDTNRNVLGPEGGGASKRLGFFADKISSSLSGGSLGANLKGPATLSSQLLHPHSHTKADSSSTTSPAISPSSSLMNASSTTINIPKAHTSPSKACLPARS</sequence>
<feature type="compositionally biased region" description="Polar residues" evidence="1">
    <location>
        <begin position="53"/>
        <end position="69"/>
    </location>
</feature>
<evidence type="ECO:0000313" key="2">
    <source>
        <dbReference type="EMBL" id="KAJ3574653.1"/>
    </source>
</evidence>